<feature type="region of interest" description="Disordered" evidence="1">
    <location>
        <begin position="1"/>
        <end position="24"/>
    </location>
</feature>
<feature type="transmembrane region" description="Helical" evidence="2">
    <location>
        <begin position="251"/>
        <end position="268"/>
    </location>
</feature>
<organism evidence="3 4">
    <name type="scientific">Fusarium oxysporum</name>
    <name type="common">Fusarium vascular wilt</name>
    <dbReference type="NCBI Taxonomy" id="5507"/>
    <lineage>
        <taxon>Eukaryota</taxon>
        <taxon>Fungi</taxon>
        <taxon>Dikarya</taxon>
        <taxon>Ascomycota</taxon>
        <taxon>Pezizomycotina</taxon>
        <taxon>Sordariomycetes</taxon>
        <taxon>Hypocreomycetidae</taxon>
        <taxon>Hypocreales</taxon>
        <taxon>Nectriaceae</taxon>
        <taxon>Fusarium</taxon>
        <taxon>Fusarium oxysporum species complex</taxon>
    </lineage>
</organism>
<evidence type="ECO:0000313" key="3">
    <source>
        <dbReference type="EMBL" id="RKK91050.1"/>
    </source>
</evidence>
<name>A0A420PES9_FUSOX</name>
<feature type="transmembrane region" description="Helical" evidence="2">
    <location>
        <begin position="430"/>
        <end position="452"/>
    </location>
</feature>
<keyword evidence="2" id="KW-1133">Transmembrane helix</keyword>
<dbReference type="AlphaFoldDB" id="A0A420PES9"/>
<proteinExistence type="predicted"/>
<accession>A0A420PES9</accession>
<dbReference type="EMBL" id="MRCY01000243">
    <property type="protein sequence ID" value="RKK91050.1"/>
    <property type="molecule type" value="Genomic_DNA"/>
</dbReference>
<keyword evidence="2" id="KW-0812">Transmembrane</keyword>
<feature type="transmembrane region" description="Helical" evidence="2">
    <location>
        <begin position="380"/>
        <end position="409"/>
    </location>
</feature>
<evidence type="ECO:0000256" key="1">
    <source>
        <dbReference type="SAM" id="MobiDB-lite"/>
    </source>
</evidence>
<reference evidence="3 4" key="1">
    <citation type="journal article" date="2018" name="Sci. Rep.">
        <title>Characterisation of pathogen-specific regions and novel effector candidates in Fusarium oxysporum f. sp. cepae.</title>
        <authorList>
            <person name="Armitage A.D."/>
            <person name="Taylor A."/>
            <person name="Sobczyk M.K."/>
            <person name="Baxter L."/>
            <person name="Greenfield B.P."/>
            <person name="Bates H.J."/>
            <person name="Wilson F."/>
            <person name="Jackson A.C."/>
            <person name="Ott S."/>
            <person name="Harrison R.J."/>
            <person name="Clarkson J.P."/>
        </authorList>
    </citation>
    <scope>NUCLEOTIDE SEQUENCE [LARGE SCALE GENOMIC DNA]</scope>
    <source>
        <strain evidence="3 4">Fo_A28</strain>
    </source>
</reference>
<protein>
    <submittedName>
        <fullName evidence="3">Uncharacterized protein</fullName>
    </submittedName>
</protein>
<gene>
    <name evidence="3" type="ORF">BFJ68_g16288</name>
</gene>
<dbReference type="VEuPathDB" id="FungiDB:FOMG_18535"/>
<feature type="transmembrane region" description="Helical" evidence="2">
    <location>
        <begin position="55"/>
        <end position="80"/>
    </location>
</feature>
<sequence>MRLQYQSISMENWPSSNRRPRPSDTSCKYPEMAYKLEAASIKYTPAWFEGWAGTILTWALIVLLALFQVGIFAIGMAMIYTSHAGIDESSSDFTLYKNSRFRECANTSPEQVNCTLLQGNALNGYQPPAQKDPQNHFLVYMTFRDFQGNSSELPTYTWCEMVSCLKYFKVLPTALRPSALQLPSLKTWFQCNIQAILGAWAARTWIGSQSRQAPSACKGMSFLDWAPAVYTIGSTLYWWAEFFRWCTRPDYHASVSVITWISVWTLAYRVRYHPFSCRFKEDSCYRKALTWILWTTATLQWIISCVLLRRNWRDLFPPRLDFAQRYDCVKSQVASAPGQSPCSTDQLCSISWLLTNPGWMGWSPDQTSANFFAQYDIASIMLVILFSFSTAAFVSIPLATTITRGYALLHPDRRVKRTLLGDLAYIDNKLSGPVGAGAVAALVSLCIGALLIGHTPVAWDSLNREGSVAYDLDCTAVHVIASPWRQYMDIGYGRALRIIRMWFNI</sequence>
<comment type="caution">
    <text evidence="3">The sequence shown here is derived from an EMBL/GenBank/DDBJ whole genome shotgun (WGS) entry which is preliminary data.</text>
</comment>
<dbReference type="Proteomes" id="UP000285860">
    <property type="component" value="Unassembled WGS sequence"/>
</dbReference>
<evidence type="ECO:0000256" key="2">
    <source>
        <dbReference type="SAM" id="Phobius"/>
    </source>
</evidence>
<evidence type="ECO:0000313" key="4">
    <source>
        <dbReference type="Proteomes" id="UP000285860"/>
    </source>
</evidence>
<keyword evidence="2" id="KW-0472">Membrane</keyword>
<feature type="transmembrane region" description="Helical" evidence="2">
    <location>
        <begin position="288"/>
        <end position="309"/>
    </location>
</feature>
<feature type="compositionally biased region" description="Polar residues" evidence="1">
    <location>
        <begin position="1"/>
        <end position="17"/>
    </location>
</feature>